<protein>
    <recommendedName>
        <fullName evidence="9">D-galactose/methyl-galactoside binding periplasmic protein MglB</fullName>
    </recommendedName>
</protein>
<evidence type="ECO:0000256" key="2">
    <source>
        <dbReference type="ARBA" id="ARBA00022448"/>
    </source>
</evidence>
<name>A0A964RIJ9_9CLOT</name>
<dbReference type="InterPro" id="IPR025997">
    <property type="entry name" value="SBP_2_dom"/>
</dbReference>
<keyword evidence="4" id="KW-0479">Metal-binding</keyword>
<keyword evidence="3" id="KW-0762">Sugar transport</keyword>
<evidence type="ECO:0000256" key="6">
    <source>
        <dbReference type="ARBA" id="ARBA00022764"/>
    </source>
</evidence>
<dbReference type="GO" id="GO:0030246">
    <property type="term" value="F:carbohydrate binding"/>
    <property type="evidence" value="ECO:0007669"/>
    <property type="project" value="InterPro"/>
</dbReference>
<keyword evidence="2" id="KW-0813">Transport</keyword>
<dbReference type="Pfam" id="PF13407">
    <property type="entry name" value="Peripla_BP_4"/>
    <property type="match status" value="1"/>
</dbReference>
<keyword evidence="10" id="KW-0472">Membrane</keyword>
<feature type="domain" description="Periplasmic binding protein" evidence="11">
    <location>
        <begin position="44"/>
        <end position="322"/>
    </location>
</feature>
<evidence type="ECO:0000313" key="12">
    <source>
        <dbReference type="EMBL" id="MVX62115.1"/>
    </source>
</evidence>
<dbReference type="GO" id="GO:0046872">
    <property type="term" value="F:metal ion binding"/>
    <property type="evidence" value="ECO:0007669"/>
    <property type="project" value="UniProtKB-KW"/>
</dbReference>
<dbReference type="PANTHER" id="PTHR30036:SF2">
    <property type="entry name" value="D-GALACTOSE_METHYL-GALACTOSIDE BINDING PERIPLASMIC PROTEIN MGLB"/>
    <property type="match status" value="1"/>
</dbReference>
<reference evidence="12" key="1">
    <citation type="submission" date="2019-12" db="EMBL/GenBank/DDBJ databases">
        <title>Microbes associate with the intestines of laboratory mice.</title>
        <authorList>
            <person name="Navarre W."/>
            <person name="Wong E."/>
        </authorList>
    </citation>
    <scope>NUCLEOTIDE SEQUENCE</scope>
    <source>
        <strain evidence="12">NM79_F5</strain>
    </source>
</reference>
<dbReference type="GO" id="GO:0030288">
    <property type="term" value="C:outer membrane-bounded periplasmic space"/>
    <property type="evidence" value="ECO:0007669"/>
    <property type="project" value="TreeGrafter"/>
</dbReference>
<dbReference type="PANTHER" id="PTHR30036">
    <property type="entry name" value="D-XYLOSE-BINDING PERIPLASMIC PROTEIN"/>
    <property type="match status" value="1"/>
</dbReference>
<keyword evidence="10" id="KW-1133">Transmembrane helix</keyword>
<evidence type="ECO:0000256" key="4">
    <source>
        <dbReference type="ARBA" id="ARBA00022723"/>
    </source>
</evidence>
<evidence type="ECO:0000256" key="3">
    <source>
        <dbReference type="ARBA" id="ARBA00022597"/>
    </source>
</evidence>
<keyword evidence="7" id="KW-0106">Calcium</keyword>
<keyword evidence="10" id="KW-0812">Transmembrane</keyword>
<evidence type="ECO:0000256" key="5">
    <source>
        <dbReference type="ARBA" id="ARBA00022729"/>
    </source>
</evidence>
<organism evidence="12 13">
    <name type="scientific">Clostridium chromiireducens</name>
    <dbReference type="NCBI Taxonomy" id="225345"/>
    <lineage>
        <taxon>Bacteria</taxon>
        <taxon>Bacillati</taxon>
        <taxon>Bacillota</taxon>
        <taxon>Clostridia</taxon>
        <taxon>Eubacteriales</taxon>
        <taxon>Clostridiaceae</taxon>
        <taxon>Clostridium</taxon>
    </lineage>
</organism>
<evidence type="ECO:0000313" key="13">
    <source>
        <dbReference type="Proteomes" id="UP000656077"/>
    </source>
</evidence>
<dbReference type="Gene3D" id="3.40.50.2300">
    <property type="match status" value="2"/>
</dbReference>
<dbReference type="AlphaFoldDB" id="A0A964RIJ9"/>
<dbReference type="InterPro" id="IPR044085">
    <property type="entry name" value="MglB-like_PBP1"/>
</dbReference>
<dbReference type="InterPro" id="IPR028082">
    <property type="entry name" value="Peripla_BP_I"/>
</dbReference>
<keyword evidence="5" id="KW-0732">Signal</keyword>
<dbReference type="SUPFAM" id="SSF53822">
    <property type="entry name" value="Periplasmic binding protein-like I"/>
    <property type="match status" value="1"/>
</dbReference>
<evidence type="ECO:0000256" key="9">
    <source>
        <dbReference type="ARBA" id="ARBA00034344"/>
    </source>
</evidence>
<dbReference type="InterPro" id="IPR050555">
    <property type="entry name" value="Bact_Solute-Bind_Prot2"/>
</dbReference>
<accession>A0A964RIJ9</accession>
<keyword evidence="6" id="KW-0574">Periplasm</keyword>
<evidence type="ECO:0000256" key="10">
    <source>
        <dbReference type="SAM" id="Phobius"/>
    </source>
</evidence>
<dbReference type="RefSeq" id="WP_160357588.1">
    <property type="nucleotide sequence ID" value="NZ_WSRQ01000001.1"/>
</dbReference>
<feature type="transmembrane region" description="Helical" evidence="10">
    <location>
        <begin position="7"/>
        <end position="25"/>
    </location>
</feature>
<evidence type="ECO:0000256" key="8">
    <source>
        <dbReference type="ARBA" id="ARBA00034323"/>
    </source>
</evidence>
<proteinExistence type="predicted"/>
<comment type="caution">
    <text evidence="12">The sequence shown here is derived from an EMBL/GenBank/DDBJ whole genome shotgun (WGS) entry which is preliminary data.</text>
</comment>
<gene>
    <name evidence="12" type="ORF">GKZ28_00175</name>
</gene>
<evidence type="ECO:0000256" key="7">
    <source>
        <dbReference type="ARBA" id="ARBA00022837"/>
    </source>
</evidence>
<evidence type="ECO:0000256" key="1">
    <source>
        <dbReference type="ARBA" id="ARBA00004196"/>
    </source>
</evidence>
<dbReference type="Proteomes" id="UP000656077">
    <property type="component" value="Unassembled WGS sequence"/>
</dbReference>
<comment type="subunit">
    <text evidence="8">The ABC transporter complex is composed of one ATP-binding protein (MglA), two transmembrane proteins (MglC) and a solute-binding protein (MglB).</text>
</comment>
<dbReference type="EMBL" id="WSRQ01000001">
    <property type="protein sequence ID" value="MVX62115.1"/>
    <property type="molecule type" value="Genomic_DNA"/>
</dbReference>
<evidence type="ECO:0000259" key="11">
    <source>
        <dbReference type="Pfam" id="PF13407"/>
    </source>
</evidence>
<comment type="subcellular location">
    <subcellularLocation>
        <location evidence="1">Cell envelope</location>
    </subcellularLocation>
</comment>
<dbReference type="CDD" id="cd01539">
    <property type="entry name" value="PBP1_GGBP"/>
    <property type="match status" value="1"/>
</dbReference>
<sequence>MKKYTRILAIFEICAIIFLIVSENYTKQVIAQTNGLRENYIKIDVLLYNSSDKFISLVHQNLEEIQKQNEGKVKFEFFDGKGNQAVQNEIISQIVNSRVDILLINLVDTQESQDVIDKFRNKNIPIIFFNREPLQVKAIKSYGKAYYIGTNAKEAGNLQGEIIADFWNNNREVMDKNKNNTLEYVVLKGQNSNVEANERTEAAISAINNAKIKTDELAVKVANWDVDLGRITAESLFLNFGNRIEAIISNNDAMAIGAIEAIQKYGFNKGDKSKYIAVFGIDALPEAQELIKQGAMTGTIIQNPSEMAKAIYTIGMNVFQGNDPLYNTQYIFDDTKIAVRLPYKKYVG</sequence>